<dbReference type="Proteomes" id="UP001139011">
    <property type="component" value="Unassembled WGS sequence"/>
</dbReference>
<evidence type="ECO:0000313" key="3">
    <source>
        <dbReference type="EMBL" id="MCK6257157.1"/>
    </source>
</evidence>
<comment type="caution">
    <text evidence="3">The sequence shown here is derived from an EMBL/GenBank/DDBJ whole genome shotgun (WGS) entry which is preliminary data.</text>
</comment>
<sequence>MLSNTNETTLKTKLITMEEAAALFYDGMSLMVGGFGGVGAPPCLINAILDQNIKDIFMISNDTGFPWIGPGKLITEKRISRLIASHIGSNPEAGKQMHGGELAVEFIPQGTLAEKIRAGGMGLGGILVDVGLGTVVESGKQKVDINSATYMVEPALTADVSIVYAQKADTYGNLVYDKSARNTNPLVAMAGNITIAEVEEIVPAGELDPECIITPGVFVDYIVQSKGVDWEWVWELKQGTE</sequence>
<dbReference type="SUPFAM" id="SSF100950">
    <property type="entry name" value="NagB/RpiA/CoA transferase-like"/>
    <property type="match status" value="1"/>
</dbReference>
<keyword evidence="4" id="KW-1185">Reference proteome</keyword>
<dbReference type="PANTHER" id="PTHR13707:SF60">
    <property type="entry name" value="ACETATE COA-TRANSFERASE SUBUNIT ALPHA"/>
    <property type="match status" value="1"/>
</dbReference>
<evidence type="ECO:0000256" key="1">
    <source>
        <dbReference type="ARBA" id="ARBA00005612"/>
    </source>
</evidence>
<organism evidence="3 4">
    <name type="scientific">Fictibacillus marinisediminis</name>
    <dbReference type="NCBI Taxonomy" id="2878389"/>
    <lineage>
        <taxon>Bacteria</taxon>
        <taxon>Bacillati</taxon>
        <taxon>Bacillota</taxon>
        <taxon>Bacilli</taxon>
        <taxon>Bacillales</taxon>
        <taxon>Fictibacillaceae</taxon>
        <taxon>Fictibacillus</taxon>
    </lineage>
</organism>
<dbReference type="InterPro" id="IPR004165">
    <property type="entry name" value="CoA_trans_fam_I"/>
</dbReference>
<evidence type="ECO:0000256" key="2">
    <source>
        <dbReference type="ARBA" id="ARBA00022679"/>
    </source>
</evidence>
<dbReference type="Gene3D" id="3.40.1080.10">
    <property type="entry name" value="Glutaconate Coenzyme A-transferase"/>
    <property type="match status" value="1"/>
</dbReference>
<accession>A0A9X2BFC2</accession>
<dbReference type="EMBL" id="JAIWJX010000002">
    <property type="protein sequence ID" value="MCK6257157.1"/>
    <property type="molecule type" value="Genomic_DNA"/>
</dbReference>
<keyword evidence="2 3" id="KW-0808">Transferase</keyword>
<dbReference type="PROSITE" id="PS01273">
    <property type="entry name" value="COA_TRANSF_1"/>
    <property type="match status" value="1"/>
</dbReference>
<dbReference type="RefSeq" id="WP_248252686.1">
    <property type="nucleotide sequence ID" value="NZ_JAIWJX010000002.1"/>
</dbReference>
<dbReference type="AlphaFoldDB" id="A0A9X2BFC2"/>
<gene>
    <name evidence="3" type="ORF">LCY76_11175</name>
</gene>
<dbReference type="InterPro" id="IPR004163">
    <property type="entry name" value="CoA_transf_BS"/>
</dbReference>
<evidence type="ECO:0000313" key="4">
    <source>
        <dbReference type="Proteomes" id="UP001139011"/>
    </source>
</evidence>
<dbReference type="GO" id="GO:0008410">
    <property type="term" value="F:CoA-transferase activity"/>
    <property type="evidence" value="ECO:0007669"/>
    <property type="project" value="InterPro"/>
</dbReference>
<proteinExistence type="inferred from homology"/>
<reference evidence="3" key="1">
    <citation type="submission" date="2021-09" db="EMBL/GenBank/DDBJ databases">
        <title>Genome analysis of Fictibacillus sp. KIGAM418 isolated from marine sediment.</title>
        <authorList>
            <person name="Seo M.-J."/>
            <person name="Cho E.-S."/>
            <person name="Hwang C.Y."/>
        </authorList>
    </citation>
    <scope>NUCLEOTIDE SEQUENCE</scope>
    <source>
        <strain evidence="3">KIGAM418</strain>
    </source>
</reference>
<dbReference type="Pfam" id="PF01144">
    <property type="entry name" value="CoA_trans"/>
    <property type="match status" value="1"/>
</dbReference>
<dbReference type="SMART" id="SM00882">
    <property type="entry name" value="CoA_trans"/>
    <property type="match status" value="1"/>
</dbReference>
<dbReference type="PANTHER" id="PTHR13707">
    <property type="entry name" value="KETOACID-COENZYME A TRANSFERASE"/>
    <property type="match status" value="1"/>
</dbReference>
<protein>
    <submittedName>
        <fullName evidence="3">CoA transferase subunit A</fullName>
    </submittedName>
</protein>
<comment type="similarity">
    <text evidence="1">Belongs to the 3-oxoacid CoA-transferase subunit A family.</text>
</comment>
<name>A0A9X2BFC2_9BACL</name>
<dbReference type="InterPro" id="IPR012792">
    <property type="entry name" value="3-oxoacid_CoA-transf_A"/>
</dbReference>
<dbReference type="NCBIfam" id="TIGR02429">
    <property type="entry name" value="pcaI_scoA_fam"/>
    <property type="match status" value="1"/>
</dbReference>
<dbReference type="InterPro" id="IPR037171">
    <property type="entry name" value="NagB/RpiA_transferase-like"/>
</dbReference>